<evidence type="ECO:0000313" key="1">
    <source>
        <dbReference type="EMBL" id="SHI91343.1"/>
    </source>
</evidence>
<protein>
    <submittedName>
        <fullName evidence="1">Uncharacterized protein</fullName>
    </submittedName>
</protein>
<evidence type="ECO:0000313" key="2">
    <source>
        <dbReference type="Proteomes" id="UP000184292"/>
    </source>
</evidence>
<dbReference type="AlphaFoldDB" id="A0A1M6F0Y6"/>
<sequence>MPRHTTISLQGDETWTQLTAGDATAATFQVINDVYNSGCLIQCTATGTAPTSDDGAIRIFQRDRAINEDLADLFPGLTSPVRLWAKGGAHVRVAVSHA</sequence>
<dbReference type="RefSeq" id="WP_073330107.1">
    <property type="nucleotide sequence ID" value="NZ_FQYO01000003.1"/>
</dbReference>
<name>A0A1M6F0Y6_9RHOB</name>
<reference evidence="1 2" key="1">
    <citation type="submission" date="2016-11" db="EMBL/GenBank/DDBJ databases">
        <authorList>
            <person name="Jaros S."/>
            <person name="Januszkiewicz K."/>
            <person name="Wedrychowicz H."/>
        </authorList>
    </citation>
    <scope>NUCLEOTIDE SEQUENCE [LARGE SCALE GENOMIC DNA]</scope>
    <source>
        <strain evidence="1 2">DSM 100565</strain>
    </source>
</reference>
<accession>A0A1M6F0Y6</accession>
<proteinExistence type="predicted"/>
<keyword evidence="2" id="KW-1185">Reference proteome</keyword>
<dbReference type="OrthoDB" id="7876376at2"/>
<dbReference type="STRING" id="1447782.SAMN05444417_2291"/>
<organism evidence="1 2">
    <name type="scientific">Wenxinia saemankumensis</name>
    <dbReference type="NCBI Taxonomy" id="1447782"/>
    <lineage>
        <taxon>Bacteria</taxon>
        <taxon>Pseudomonadati</taxon>
        <taxon>Pseudomonadota</taxon>
        <taxon>Alphaproteobacteria</taxon>
        <taxon>Rhodobacterales</taxon>
        <taxon>Roseobacteraceae</taxon>
        <taxon>Wenxinia</taxon>
    </lineage>
</organism>
<dbReference type="Proteomes" id="UP000184292">
    <property type="component" value="Unassembled WGS sequence"/>
</dbReference>
<gene>
    <name evidence="1" type="ORF">SAMN05444417_2291</name>
</gene>
<dbReference type="EMBL" id="FQYO01000003">
    <property type="protein sequence ID" value="SHI91343.1"/>
    <property type="molecule type" value="Genomic_DNA"/>
</dbReference>